<evidence type="ECO:0000256" key="4">
    <source>
        <dbReference type="ARBA" id="ARBA00022679"/>
    </source>
</evidence>
<feature type="binding site" evidence="10">
    <location>
        <position position="487"/>
    </location>
    <ligand>
        <name>L-glutamate</name>
        <dbReference type="ChEBI" id="CHEBI:29985"/>
    </ligand>
</feature>
<evidence type="ECO:0000256" key="3">
    <source>
        <dbReference type="ARBA" id="ARBA00009381"/>
    </source>
</evidence>
<dbReference type="Pfam" id="PF01019">
    <property type="entry name" value="G_glu_transpept"/>
    <property type="match status" value="1"/>
</dbReference>
<sequence length="585" mass="61673">MRTGPLAKRWITGLSVSLFATTAFLAGCGGSDDSSSSASTPSTTPALLTAGAAATGDDYSAQVAQQVLKQGGNAVDAAVATAFTLAVTYPEAGNIGGGGFMNIYMDGKPYFLDYREVAPGAATKDFYLQFKDGRGNQDPNSSVIGAQAVGVPGTVMGLWEAQKKFGKLTWQQVMAPAIALARDGYLPSQQAVDWVKWVNTTYPNSPYPYNLNEYFGAMKVGALFRQADLAATLDRISSGGADEFYKGKTADLVVASMTQDGGKGLISKADLASYKVVWREPISFNWQGMTVLTAPPPSSGGIALAQLLGMKSTLKSTLFQGVTVNSAQYIHLNAEIMKRVFADRAQYLGDPAFVDVPVAGLLDSTYIAQRAAEVNPTSITPTANVQPGAPKFHTTHFSVVDQWGNAVSNTYTLNNPYGSAVVVRGAGIVLNDEMDDFATVPGQPNALGVIGGDANAVAPGKRPLSSMSPTIMLKDGKVAMVLGTPGGSHIFTNLYQVLANVYDYGMTLDSAVKNPRFHHQLPQGTQIQDEPYSPLPSSLVSELGSRGYTVSTSFFNTDVQAIQIVNGSPVPVADPRGRGKAVIGN</sequence>
<feature type="binding site" evidence="10">
    <location>
        <begin position="412"/>
        <end position="414"/>
    </location>
    <ligand>
        <name>L-glutamate</name>
        <dbReference type="ChEBI" id="CHEBI:29985"/>
    </ligand>
</feature>
<dbReference type="Gene3D" id="3.60.20.40">
    <property type="match status" value="1"/>
</dbReference>
<gene>
    <name evidence="13" type="primary">ggt</name>
    <name evidence="13" type="ORF">CYJ10_30800</name>
</gene>
<comment type="caution">
    <text evidence="13">The sequence shown here is derived from an EMBL/GenBank/DDBJ whole genome shotgun (WGS) entry which is preliminary data.</text>
</comment>
<comment type="catalytic activity">
    <reaction evidence="8 11">
        <text>an N-terminal (5-L-glutamyl)-[peptide] + an alpha-amino acid = 5-L-glutamyl amino acid + an N-terminal L-alpha-aminoacyl-[peptide]</text>
        <dbReference type="Rhea" id="RHEA:23904"/>
        <dbReference type="Rhea" id="RHEA-COMP:9780"/>
        <dbReference type="Rhea" id="RHEA-COMP:9795"/>
        <dbReference type="ChEBI" id="CHEBI:77644"/>
        <dbReference type="ChEBI" id="CHEBI:78597"/>
        <dbReference type="ChEBI" id="CHEBI:78599"/>
        <dbReference type="ChEBI" id="CHEBI:78608"/>
        <dbReference type="EC" id="2.3.2.2"/>
    </reaction>
</comment>
<dbReference type="InterPro" id="IPR051792">
    <property type="entry name" value="GGT_bact"/>
</dbReference>
<protein>
    <recommendedName>
        <fullName evidence="11">Glutathione hydrolase proenzyme</fullName>
        <ecNumber evidence="11">2.3.2.2</ecNumber>
        <ecNumber evidence="11">3.4.19.13</ecNumber>
    </recommendedName>
    <component>
        <recommendedName>
            <fullName evidence="11">Glutathione hydrolase large chain</fullName>
        </recommendedName>
    </component>
    <component>
        <recommendedName>
            <fullName evidence="11">Glutathione hydrolase small chain</fullName>
        </recommendedName>
    </component>
</protein>
<dbReference type="InterPro" id="IPR029055">
    <property type="entry name" value="Ntn_hydrolases_N"/>
</dbReference>
<evidence type="ECO:0000256" key="2">
    <source>
        <dbReference type="ARBA" id="ARBA00001089"/>
    </source>
</evidence>
<comment type="catalytic activity">
    <reaction evidence="1 11">
        <text>an S-substituted glutathione + H2O = an S-substituted L-cysteinylglycine + L-glutamate</text>
        <dbReference type="Rhea" id="RHEA:59468"/>
        <dbReference type="ChEBI" id="CHEBI:15377"/>
        <dbReference type="ChEBI" id="CHEBI:29985"/>
        <dbReference type="ChEBI" id="CHEBI:90779"/>
        <dbReference type="ChEBI" id="CHEBI:143103"/>
        <dbReference type="EC" id="3.4.19.13"/>
    </reaction>
</comment>
<dbReference type="InterPro" id="IPR043137">
    <property type="entry name" value="GGT_ssub_C"/>
</dbReference>
<dbReference type="PANTHER" id="PTHR43199">
    <property type="entry name" value="GLUTATHIONE HYDROLASE"/>
    <property type="match status" value="1"/>
</dbReference>
<comment type="PTM">
    <text evidence="11">Cleaved by autocatalysis into a large and a small subunit.</text>
</comment>
<dbReference type="UniPathway" id="UPA00204"/>
<evidence type="ECO:0000256" key="6">
    <source>
        <dbReference type="ARBA" id="ARBA00023145"/>
    </source>
</evidence>
<evidence type="ECO:0000256" key="8">
    <source>
        <dbReference type="ARBA" id="ARBA00047417"/>
    </source>
</evidence>
<evidence type="ECO:0000256" key="7">
    <source>
        <dbReference type="ARBA" id="ARBA00023315"/>
    </source>
</evidence>
<accession>A0A2N5C3H5</accession>
<dbReference type="InterPro" id="IPR000101">
    <property type="entry name" value="GGT_peptidase"/>
</dbReference>
<dbReference type="PROSITE" id="PS00462">
    <property type="entry name" value="G_GLU_TRANSPEPTIDASE"/>
    <property type="match status" value="1"/>
</dbReference>
<dbReference type="PANTHER" id="PTHR43199:SF1">
    <property type="entry name" value="GLUTATHIONE HYDROLASE PROENZYME"/>
    <property type="match status" value="1"/>
</dbReference>
<dbReference type="Proteomes" id="UP000234341">
    <property type="component" value="Unassembled WGS sequence"/>
</dbReference>
<keyword evidence="4 11" id="KW-0808">Transferase</keyword>
<evidence type="ECO:0000313" key="13">
    <source>
        <dbReference type="EMBL" id="PLP96772.1"/>
    </source>
</evidence>
<keyword evidence="7 11" id="KW-0012">Acyltransferase</keyword>
<organism evidence="13 14">
    <name type="scientific">Cupriavidus pauculus</name>
    <dbReference type="NCBI Taxonomy" id="82633"/>
    <lineage>
        <taxon>Bacteria</taxon>
        <taxon>Pseudomonadati</taxon>
        <taxon>Pseudomonadota</taxon>
        <taxon>Betaproteobacteria</taxon>
        <taxon>Burkholderiales</taxon>
        <taxon>Burkholderiaceae</taxon>
        <taxon>Cupriavidus</taxon>
    </lineage>
</organism>
<proteinExistence type="inferred from homology"/>
<evidence type="ECO:0000256" key="5">
    <source>
        <dbReference type="ARBA" id="ARBA00022801"/>
    </source>
</evidence>
<feature type="signal peptide" evidence="12">
    <location>
        <begin position="1"/>
        <end position="25"/>
    </location>
</feature>
<dbReference type="PRINTS" id="PR01210">
    <property type="entry name" value="GGTRANSPTASE"/>
</dbReference>
<dbReference type="GO" id="GO:0006750">
    <property type="term" value="P:glutathione biosynthetic process"/>
    <property type="evidence" value="ECO:0007669"/>
    <property type="project" value="UniProtKB-KW"/>
</dbReference>
<dbReference type="Gene3D" id="1.10.246.130">
    <property type="match status" value="1"/>
</dbReference>
<comment type="pathway">
    <text evidence="11">Sulfur metabolism; glutathione metabolism.</text>
</comment>
<evidence type="ECO:0000313" key="14">
    <source>
        <dbReference type="Proteomes" id="UP000234341"/>
    </source>
</evidence>
<evidence type="ECO:0000256" key="10">
    <source>
        <dbReference type="PIRSR" id="PIRSR600101-2"/>
    </source>
</evidence>
<dbReference type="PROSITE" id="PS51257">
    <property type="entry name" value="PROKAR_LIPOPROTEIN"/>
    <property type="match status" value="1"/>
</dbReference>
<evidence type="ECO:0000256" key="11">
    <source>
        <dbReference type="RuleBase" id="RU368036"/>
    </source>
</evidence>
<feature type="chain" id="PRO_5014723626" description="Glutathione hydrolase proenzyme" evidence="12">
    <location>
        <begin position="26"/>
        <end position="585"/>
    </location>
</feature>
<evidence type="ECO:0000256" key="12">
    <source>
        <dbReference type="SAM" id="SignalP"/>
    </source>
</evidence>
<feature type="binding site" evidence="10">
    <location>
        <position position="436"/>
    </location>
    <ligand>
        <name>L-glutamate</name>
        <dbReference type="ChEBI" id="CHEBI:29985"/>
    </ligand>
</feature>
<dbReference type="GO" id="GO:0036374">
    <property type="term" value="F:glutathione hydrolase activity"/>
    <property type="evidence" value="ECO:0007669"/>
    <property type="project" value="UniProtKB-UniRule"/>
</dbReference>
<dbReference type="SUPFAM" id="SSF56235">
    <property type="entry name" value="N-terminal nucleophile aminohydrolases (Ntn hydrolases)"/>
    <property type="match status" value="1"/>
</dbReference>
<evidence type="ECO:0000256" key="1">
    <source>
        <dbReference type="ARBA" id="ARBA00001049"/>
    </source>
</evidence>
<dbReference type="EC" id="2.3.2.2" evidence="11"/>
<dbReference type="OrthoDB" id="5297205at2"/>
<dbReference type="AlphaFoldDB" id="A0A2N5C3H5"/>
<dbReference type="EMBL" id="PJRP01000023">
    <property type="protein sequence ID" value="PLP96772.1"/>
    <property type="molecule type" value="Genomic_DNA"/>
</dbReference>
<comment type="similarity">
    <text evidence="3 11">Belongs to the gamma-glutamyltransferase family.</text>
</comment>
<dbReference type="GO" id="GO:0006751">
    <property type="term" value="P:glutathione catabolic process"/>
    <property type="evidence" value="ECO:0007669"/>
    <property type="project" value="UniProtKB-UniRule"/>
</dbReference>
<keyword evidence="5 11" id="KW-0378">Hydrolase</keyword>
<dbReference type="InterPro" id="IPR043138">
    <property type="entry name" value="GGT_lsub"/>
</dbReference>
<keyword evidence="12" id="KW-0732">Signal</keyword>
<dbReference type="GO" id="GO:0103068">
    <property type="term" value="F:leukotriene C4 gamma-glutamyl transferase activity"/>
    <property type="evidence" value="ECO:0007669"/>
    <property type="project" value="UniProtKB-EC"/>
</dbReference>
<reference evidence="13 14" key="1">
    <citation type="submission" date="2017-12" db="EMBL/GenBank/DDBJ databases">
        <title>Genome sequence of the active heterotrophic nitrifier-denitrifier, Cupriavidus pauculus UM1.</title>
        <authorList>
            <person name="Putonti C."/>
            <person name="Castignetti D."/>
        </authorList>
    </citation>
    <scope>NUCLEOTIDE SEQUENCE [LARGE SCALE GENOMIC DNA]</scope>
    <source>
        <strain evidence="13 14">UM1</strain>
    </source>
</reference>
<dbReference type="RefSeq" id="WP_101685231.1">
    <property type="nucleotide sequence ID" value="NZ_PJRP01000023.1"/>
</dbReference>
<keyword evidence="11" id="KW-0317">Glutathione biosynthesis</keyword>
<evidence type="ECO:0000256" key="9">
    <source>
        <dbReference type="PIRSR" id="PIRSR600101-1"/>
    </source>
</evidence>
<dbReference type="EC" id="3.4.19.13" evidence="11"/>
<comment type="catalytic activity">
    <reaction evidence="2 11">
        <text>glutathione + H2O = L-cysteinylglycine + L-glutamate</text>
        <dbReference type="Rhea" id="RHEA:28807"/>
        <dbReference type="ChEBI" id="CHEBI:15377"/>
        <dbReference type="ChEBI" id="CHEBI:29985"/>
        <dbReference type="ChEBI" id="CHEBI:57925"/>
        <dbReference type="ChEBI" id="CHEBI:61694"/>
        <dbReference type="EC" id="3.4.19.13"/>
    </reaction>
</comment>
<comment type="subunit">
    <text evidence="11">This enzyme consists of two polypeptide chains, which are synthesized in precursor form from a single polypeptide.</text>
</comment>
<feature type="active site" description="Nucleophile" evidence="9">
    <location>
        <position position="394"/>
    </location>
</feature>
<dbReference type="NCBIfam" id="TIGR00066">
    <property type="entry name" value="g_glut_trans"/>
    <property type="match status" value="1"/>
</dbReference>
<keyword evidence="6 11" id="KW-0865">Zymogen</keyword>
<name>A0A2N5C3H5_9BURK</name>
<feature type="binding site" evidence="10">
    <location>
        <position position="115"/>
    </location>
    <ligand>
        <name>L-glutamate</name>
        <dbReference type="ChEBI" id="CHEBI:29985"/>
    </ligand>
</feature>
<dbReference type="InterPro" id="IPR055262">
    <property type="entry name" value="GGT_CS"/>
</dbReference>
<feature type="binding site" evidence="10">
    <location>
        <begin position="465"/>
        <end position="466"/>
    </location>
    <ligand>
        <name>L-glutamate</name>
        <dbReference type="ChEBI" id="CHEBI:29985"/>
    </ligand>
</feature>